<dbReference type="SMART" id="SM00860">
    <property type="entry name" value="SMI1_KNR4"/>
    <property type="match status" value="1"/>
</dbReference>
<evidence type="ECO:0000313" key="3">
    <source>
        <dbReference type="Proteomes" id="UP000183077"/>
    </source>
</evidence>
<dbReference type="AlphaFoldDB" id="A0A1H6UBV3"/>
<dbReference type="Pfam" id="PF09346">
    <property type="entry name" value="SMI1_KNR4"/>
    <property type="match status" value="1"/>
</dbReference>
<dbReference type="InterPro" id="IPR037883">
    <property type="entry name" value="Knr4/Smi1-like_sf"/>
</dbReference>
<protein>
    <submittedName>
        <fullName evidence="2">Cell wall assembly regulator SMI1</fullName>
    </submittedName>
</protein>
<proteinExistence type="predicted"/>
<dbReference type="GeneID" id="82256958"/>
<dbReference type="EMBL" id="FNYS01000006">
    <property type="protein sequence ID" value="SEI89819.1"/>
    <property type="molecule type" value="Genomic_DNA"/>
</dbReference>
<gene>
    <name evidence="2" type="ORF">SAMN04488018_106164</name>
</gene>
<dbReference type="Proteomes" id="UP000183077">
    <property type="component" value="Unassembled WGS sequence"/>
</dbReference>
<sequence length="202" mass="23428">MMKTIAESIQVIIEKQNELGYYMPKIINQPATDIQIKETEDKLGLKFNEELRELYAIANGVANDNITFSGLIGLIPIHVFMSLDDAIVYYNIGIDDTDYFENWENKFTPQKRLFPFLEDGAGNCYWVDLNPGTANENQIYWTNTFGEAPNYLYESLTNFLSTIAEGYETGVFMLDEENYLDMDYDRFDAISAKNNPYLDYWK</sequence>
<feature type="domain" description="Knr4/Smi1-like" evidence="1">
    <location>
        <begin position="30"/>
        <end position="162"/>
    </location>
</feature>
<accession>A0A1H6UBV3</accession>
<name>A0A1H6UBV3_9FLAO</name>
<organism evidence="2 3">
    <name type="scientific">Myroides marinus</name>
    <dbReference type="NCBI Taxonomy" id="703342"/>
    <lineage>
        <taxon>Bacteria</taxon>
        <taxon>Pseudomonadati</taxon>
        <taxon>Bacteroidota</taxon>
        <taxon>Flavobacteriia</taxon>
        <taxon>Flavobacteriales</taxon>
        <taxon>Flavobacteriaceae</taxon>
        <taxon>Myroides</taxon>
    </lineage>
</organism>
<evidence type="ECO:0000313" key="2">
    <source>
        <dbReference type="EMBL" id="SEI89819.1"/>
    </source>
</evidence>
<dbReference type="SUPFAM" id="SSF160631">
    <property type="entry name" value="SMI1/KNR4-like"/>
    <property type="match status" value="1"/>
</dbReference>
<evidence type="ECO:0000259" key="1">
    <source>
        <dbReference type="SMART" id="SM00860"/>
    </source>
</evidence>
<dbReference type="InterPro" id="IPR018958">
    <property type="entry name" value="Knr4/Smi1-like_dom"/>
</dbReference>
<reference evidence="2 3" key="1">
    <citation type="submission" date="2016-10" db="EMBL/GenBank/DDBJ databases">
        <authorList>
            <person name="de Groot N.N."/>
        </authorList>
    </citation>
    <scope>NUCLEOTIDE SEQUENCE [LARGE SCALE GENOMIC DNA]</scope>
    <source>
        <strain evidence="2 3">DSM 23048</strain>
    </source>
</reference>
<dbReference type="RefSeq" id="WP_074745803.1">
    <property type="nucleotide sequence ID" value="NZ_FNYS01000006.1"/>
</dbReference>
<dbReference type="Gene3D" id="3.40.1580.10">
    <property type="entry name" value="SMI1/KNR4-like"/>
    <property type="match status" value="1"/>
</dbReference>